<organism evidence="2 3">
    <name type="scientific">Aureobasidium melanogenum</name>
    <name type="common">Aureobasidium pullulans var. melanogenum</name>
    <dbReference type="NCBI Taxonomy" id="46634"/>
    <lineage>
        <taxon>Eukaryota</taxon>
        <taxon>Fungi</taxon>
        <taxon>Dikarya</taxon>
        <taxon>Ascomycota</taxon>
        <taxon>Pezizomycotina</taxon>
        <taxon>Dothideomycetes</taxon>
        <taxon>Dothideomycetidae</taxon>
        <taxon>Dothideales</taxon>
        <taxon>Saccotheciaceae</taxon>
        <taxon>Aureobasidium</taxon>
    </lineage>
</organism>
<keyword evidence="3" id="KW-1185">Reference proteome</keyword>
<accession>A0A9P8JZ25</accession>
<sequence>PQPVSPESYPQPSQQHQQAPPQFQQPYQQQAPPQQHQQYTQPQAQSQQQQWPQAPSTHNGYGQESFPQAPQNVPVQPKVEESLIEL</sequence>
<proteinExistence type="predicted"/>
<evidence type="ECO:0000256" key="1">
    <source>
        <dbReference type="SAM" id="MobiDB-lite"/>
    </source>
</evidence>
<comment type="caution">
    <text evidence="2">The sequence shown here is derived from an EMBL/GenBank/DDBJ whole genome shotgun (WGS) entry which is preliminary data.</text>
</comment>
<reference evidence="2" key="1">
    <citation type="journal article" date="2021" name="J Fungi (Basel)">
        <title>Virulence traits and population genomics of the black yeast Aureobasidium melanogenum.</title>
        <authorList>
            <person name="Cernosa A."/>
            <person name="Sun X."/>
            <person name="Gostincar C."/>
            <person name="Fang C."/>
            <person name="Gunde-Cimerman N."/>
            <person name="Song Z."/>
        </authorList>
    </citation>
    <scope>NUCLEOTIDE SEQUENCE</scope>
    <source>
        <strain evidence="2">EXF-9298</strain>
    </source>
</reference>
<feature type="non-terminal residue" evidence="2">
    <location>
        <position position="1"/>
    </location>
</feature>
<feature type="compositionally biased region" description="Low complexity" evidence="1">
    <location>
        <begin position="1"/>
        <end position="55"/>
    </location>
</feature>
<feature type="region of interest" description="Disordered" evidence="1">
    <location>
        <begin position="1"/>
        <end position="86"/>
    </location>
</feature>
<evidence type="ECO:0000313" key="3">
    <source>
        <dbReference type="Proteomes" id="UP000729357"/>
    </source>
</evidence>
<reference evidence="2" key="2">
    <citation type="submission" date="2021-08" db="EMBL/GenBank/DDBJ databases">
        <authorList>
            <person name="Gostincar C."/>
            <person name="Sun X."/>
            <person name="Song Z."/>
            <person name="Gunde-Cimerman N."/>
        </authorList>
    </citation>
    <scope>NUCLEOTIDE SEQUENCE</scope>
    <source>
        <strain evidence="2">EXF-9298</strain>
    </source>
</reference>
<dbReference type="Proteomes" id="UP000729357">
    <property type="component" value="Unassembled WGS sequence"/>
</dbReference>
<feature type="compositionally biased region" description="Polar residues" evidence="1">
    <location>
        <begin position="56"/>
        <end position="74"/>
    </location>
</feature>
<feature type="non-terminal residue" evidence="2">
    <location>
        <position position="86"/>
    </location>
</feature>
<dbReference type="EMBL" id="JAHFXS010000189">
    <property type="protein sequence ID" value="KAG9987919.1"/>
    <property type="molecule type" value="Genomic_DNA"/>
</dbReference>
<name>A0A9P8JZ25_AURME</name>
<dbReference type="AlphaFoldDB" id="A0A9P8JZ25"/>
<gene>
    <name evidence="2" type="ORF">KCU98_g3011</name>
</gene>
<evidence type="ECO:0000313" key="2">
    <source>
        <dbReference type="EMBL" id="KAG9987919.1"/>
    </source>
</evidence>
<protein>
    <submittedName>
        <fullName evidence="2">Uncharacterized protein</fullName>
    </submittedName>
</protein>